<reference evidence="2 3" key="1">
    <citation type="journal article" date="2019" name="Int. J. Syst. Evol. Microbiol.">
        <title>The Global Catalogue of Microorganisms (GCM) 10K type strain sequencing project: providing services to taxonomists for standard genome sequencing and annotation.</title>
        <authorList>
            <consortium name="The Broad Institute Genomics Platform"/>
            <consortium name="The Broad Institute Genome Sequencing Center for Infectious Disease"/>
            <person name="Wu L."/>
            <person name="Ma J."/>
        </authorList>
    </citation>
    <scope>NUCLEOTIDE SEQUENCE [LARGE SCALE GENOMIC DNA]</scope>
    <source>
        <strain evidence="2 3">JCM 5052</strain>
    </source>
</reference>
<evidence type="ECO:0000313" key="2">
    <source>
        <dbReference type="EMBL" id="GAA0532797.1"/>
    </source>
</evidence>
<protein>
    <submittedName>
        <fullName evidence="2">Uncharacterized protein</fullName>
    </submittedName>
</protein>
<accession>A0ABN1D2V0</accession>
<proteinExistence type="predicted"/>
<comment type="caution">
    <text evidence="2">The sequence shown here is derived from an EMBL/GenBank/DDBJ whole genome shotgun (WGS) entry which is preliminary data.</text>
</comment>
<evidence type="ECO:0000256" key="1">
    <source>
        <dbReference type="SAM" id="MobiDB-lite"/>
    </source>
</evidence>
<gene>
    <name evidence="2" type="ORF">GCM10010390_38710</name>
</gene>
<feature type="compositionally biased region" description="Polar residues" evidence="1">
    <location>
        <begin position="73"/>
        <end position="85"/>
    </location>
</feature>
<sequence>MSGTGGSAPTSEDGIDTHGGEAGGRGEATEGAIGDAESLEHAGAGHEAPIRAMPWPHAKGTHYNAHHPHRTRNQLPPGSHQQPTPIHSPVTHPAHPVLGGLINKYTPTA</sequence>
<evidence type="ECO:0000313" key="3">
    <source>
        <dbReference type="Proteomes" id="UP001501576"/>
    </source>
</evidence>
<dbReference type="Proteomes" id="UP001501576">
    <property type="component" value="Unassembled WGS sequence"/>
</dbReference>
<dbReference type="EMBL" id="BAAABZ010000027">
    <property type="protein sequence ID" value="GAA0532797.1"/>
    <property type="molecule type" value="Genomic_DNA"/>
</dbReference>
<name>A0ABN1D2V0_9ACTN</name>
<feature type="region of interest" description="Disordered" evidence="1">
    <location>
        <begin position="1"/>
        <end position="109"/>
    </location>
</feature>
<keyword evidence="3" id="KW-1185">Reference proteome</keyword>
<organism evidence="2 3">
    <name type="scientific">Streptomyces mordarskii</name>
    <dbReference type="NCBI Taxonomy" id="1226758"/>
    <lineage>
        <taxon>Bacteria</taxon>
        <taxon>Bacillati</taxon>
        <taxon>Actinomycetota</taxon>
        <taxon>Actinomycetes</taxon>
        <taxon>Kitasatosporales</taxon>
        <taxon>Streptomycetaceae</taxon>
        <taxon>Streptomyces</taxon>
    </lineage>
</organism>